<geneLocation type="mitochondrion" evidence="1"/>
<dbReference type="AlphaFoldDB" id="A0A117NIB3"/>
<reference evidence="1" key="1">
    <citation type="journal article" date="2015" name="Genome Biol. Evol.">
        <title>Organellar Genomes of White Spruce (Picea glauca): Assembly and Annotation.</title>
        <authorList>
            <person name="Jackman S.D."/>
            <person name="Warren R.L."/>
            <person name="Gibb E.A."/>
            <person name="Vandervalk B.P."/>
            <person name="Mohamadi H."/>
            <person name="Chu J."/>
            <person name="Raymond A."/>
            <person name="Pleasance S."/>
            <person name="Coope R."/>
            <person name="Wildung M.R."/>
            <person name="Ritland C.E."/>
            <person name="Bousquet J."/>
            <person name="Jones S.J."/>
            <person name="Bohlmann J."/>
            <person name="Birol I."/>
        </authorList>
    </citation>
    <scope>NUCLEOTIDE SEQUENCE [LARGE SCALE GENOMIC DNA]</scope>
    <source>
        <tissue evidence="1">Flushing bud</tissue>
    </source>
</reference>
<organism evidence="1">
    <name type="scientific">Picea glauca</name>
    <name type="common">White spruce</name>
    <name type="synonym">Pinus glauca</name>
    <dbReference type="NCBI Taxonomy" id="3330"/>
    <lineage>
        <taxon>Eukaryota</taxon>
        <taxon>Viridiplantae</taxon>
        <taxon>Streptophyta</taxon>
        <taxon>Embryophyta</taxon>
        <taxon>Tracheophyta</taxon>
        <taxon>Spermatophyta</taxon>
        <taxon>Pinopsida</taxon>
        <taxon>Pinidae</taxon>
        <taxon>Conifers I</taxon>
        <taxon>Pinales</taxon>
        <taxon>Pinaceae</taxon>
        <taxon>Picea</taxon>
    </lineage>
</organism>
<dbReference type="EMBL" id="LKAM01000002">
    <property type="protein sequence ID" value="KUM49610.1"/>
    <property type="molecule type" value="Genomic_DNA"/>
</dbReference>
<comment type="caution">
    <text evidence="1">The sequence shown here is derived from an EMBL/GenBank/DDBJ whole genome shotgun (WGS) entry which is preliminary data.</text>
</comment>
<sequence length="89" mass="10329">MKSYDKSVPTNNCPILSPILSIVVPTGGNWHQNTRHILWYATAWGDSMRRHRTGQYTGKEPNKWYSMGLLQIHIEIHVEVTQCDYEVTQ</sequence>
<proteinExistence type="predicted"/>
<evidence type="ECO:0000313" key="1">
    <source>
        <dbReference type="EMBL" id="KUM49610.1"/>
    </source>
</evidence>
<keyword evidence="1" id="KW-0496">Mitochondrion</keyword>
<accession>A0A117NIB3</accession>
<gene>
    <name evidence="1" type="ORF">ABT39_MTgene2835</name>
</gene>
<protein>
    <submittedName>
        <fullName evidence="1">Uncharacterized protein</fullName>
    </submittedName>
</protein>
<name>A0A117NIB3_PICGL</name>